<feature type="compositionally biased region" description="Basic and acidic residues" evidence="8">
    <location>
        <begin position="8"/>
        <end position="21"/>
    </location>
</feature>
<dbReference type="GO" id="GO:0019843">
    <property type="term" value="F:rRNA binding"/>
    <property type="evidence" value="ECO:0007669"/>
    <property type="project" value="InterPro"/>
</dbReference>
<dbReference type="PANTHER" id="PTHR13634">
    <property type="entry name" value="RIBOSOME BIOGENESIS PROTEIN BRIX"/>
    <property type="match status" value="1"/>
</dbReference>
<dbReference type="AlphaFoldDB" id="A0A443SAP0"/>
<name>A0A443SAP0_9ACAR</name>
<evidence type="ECO:0000313" key="10">
    <source>
        <dbReference type="EMBL" id="RWS24550.1"/>
    </source>
</evidence>
<dbReference type="InterPro" id="IPR007109">
    <property type="entry name" value="Brix"/>
</dbReference>
<dbReference type="OrthoDB" id="1638493at2759"/>
<gene>
    <name evidence="10" type="ORF">B4U80_07544</name>
</gene>
<dbReference type="InterPro" id="IPR026532">
    <property type="entry name" value="BRX1"/>
</dbReference>
<dbReference type="EMBL" id="NCKV01004734">
    <property type="protein sequence ID" value="RWS24550.1"/>
    <property type="molecule type" value="Genomic_DNA"/>
</dbReference>
<dbReference type="PANTHER" id="PTHR13634:SF0">
    <property type="entry name" value="RIBOSOME BIOGENESIS PROTEIN BRX1 HOMOLOG"/>
    <property type="match status" value="1"/>
</dbReference>
<evidence type="ECO:0000313" key="11">
    <source>
        <dbReference type="Proteomes" id="UP000288716"/>
    </source>
</evidence>
<organism evidence="10 11">
    <name type="scientific">Leptotrombidium deliense</name>
    <dbReference type="NCBI Taxonomy" id="299467"/>
    <lineage>
        <taxon>Eukaryota</taxon>
        <taxon>Metazoa</taxon>
        <taxon>Ecdysozoa</taxon>
        <taxon>Arthropoda</taxon>
        <taxon>Chelicerata</taxon>
        <taxon>Arachnida</taxon>
        <taxon>Acari</taxon>
        <taxon>Acariformes</taxon>
        <taxon>Trombidiformes</taxon>
        <taxon>Prostigmata</taxon>
        <taxon>Anystina</taxon>
        <taxon>Parasitengona</taxon>
        <taxon>Trombiculoidea</taxon>
        <taxon>Trombiculidae</taxon>
        <taxon>Leptotrombidium</taxon>
    </lineage>
</organism>
<dbReference type="GO" id="GO:0005730">
    <property type="term" value="C:nucleolus"/>
    <property type="evidence" value="ECO:0007669"/>
    <property type="project" value="UniProtKB-SubCell"/>
</dbReference>
<protein>
    <recommendedName>
        <fullName evidence="4">Ribosome biogenesis protein BRX1 homolog</fullName>
    </recommendedName>
    <alternativeName>
        <fullName evidence="7">Brix domain-containing protein 2 homolog</fullName>
    </alternativeName>
</protein>
<dbReference type="SMART" id="SM00879">
    <property type="entry name" value="Brix"/>
    <property type="match status" value="1"/>
</dbReference>
<evidence type="ECO:0000256" key="7">
    <source>
        <dbReference type="ARBA" id="ARBA00080845"/>
    </source>
</evidence>
<sequence length="314" mass="36662">MGKRKRDSKTNSDKLNGDSKADEVEMPEYRFSDDVPVKKMKWTNKQRVLVFASRGVTFRDRHLLLNLRKMLPHSKTESKMDKKDPLLVINDICEMKNCNKCLYFENKKKQDLYLWISNIGRGPSAKFLVENIHTMEELRMTGNCLKASRPLLSFDPSFDSHPHYALLKELFVQTFGTPNGHPKSQPFIDHIFTFTVLDHRIWFRNYQIAEEDGSLIEVGPRFVLNLIKIFDGSFGGPVLYENTHFVSPNKHRAMIKKEAQQKYKDRVLSKQGRAKRDPKGEAYKDIDVYDDVFDTIEPEKAKGAEKDVFRRKRQ</sequence>
<keyword evidence="5" id="KW-0690">Ribosome biogenesis</keyword>
<evidence type="ECO:0000256" key="3">
    <source>
        <dbReference type="ARBA" id="ARBA00006369"/>
    </source>
</evidence>
<evidence type="ECO:0000256" key="5">
    <source>
        <dbReference type="ARBA" id="ARBA00022517"/>
    </source>
</evidence>
<evidence type="ECO:0000256" key="2">
    <source>
        <dbReference type="ARBA" id="ARBA00004604"/>
    </source>
</evidence>
<comment type="similarity">
    <text evidence="3">Belongs to the BRX1 family.</text>
</comment>
<evidence type="ECO:0000256" key="4">
    <source>
        <dbReference type="ARBA" id="ARBA00020522"/>
    </source>
</evidence>
<dbReference type="STRING" id="299467.A0A443SAP0"/>
<keyword evidence="6" id="KW-0539">Nucleus</keyword>
<comment type="function">
    <text evidence="1">Required for biogenesis of the 60S ribosomal subunit.</text>
</comment>
<dbReference type="Proteomes" id="UP000288716">
    <property type="component" value="Unassembled WGS sequence"/>
</dbReference>
<evidence type="ECO:0000256" key="8">
    <source>
        <dbReference type="SAM" id="MobiDB-lite"/>
    </source>
</evidence>
<feature type="domain" description="Brix" evidence="9">
    <location>
        <begin position="46"/>
        <end position="235"/>
    </location>
</feature>
<evidence type="ECO:0000259" key="9">
    <source>
        <dbReference type="PROSITE" id="PS50833"/>
    </source>
</evidence>
<keyword evidence="11" id="KW-1185">Reference proteome</keyword>
<proteinExistence type="inferred from homology"/>
<comment type="caution">
    <text evidence="10">The sequence shown here is derived from an EMBL/GenBank/DDBJ whole genome shotgun (WGS) entry which is preliminary data.</text>
</comment>
<evidence type="ECO:0000256" key="1">
    <source>
        <dbReference type="ARBA" id="ARBA00003439"/>
    </source>
</evidence>
<dbReference type="GO" id="GO:0006364">
    <property type="term" value="P:rRNA processing"/>
    <property type="evidence" value="ECO:0007669"/>
    <property type="project" value="InterPro"/>
</dbReference>
<accession>A0A443SAP0</accession>
<dbReference type="SUPFAM" id="SSF52954">
    <property type="entry name" value="Class II aaRS ABD-related"/>
    <property type="match status" value="1"/>
</dbReference>
<reference evidence="10 11" key="1">
    <citation type="journal article" date="2018" name="Gigascience">
        <title>Genomes of trombidid mites reveal novel predicted allergens and laterally-transferred genes associated with secondary metabolism.</title>
        <authorList>
            <person name="Dong X."/>
            <person name="Chaisiri K."/>
            <person name="Xia D."/>
            <person name="Armstrong S.D."/>
            <person name="Fang Y."/>
            <person name="Donnelly M.J."/>
            <person name="Kadowaki T."/>
            <person name="McGarry J.W."/>
            <person name="Darby A.C."/>
            <person name="Makepeace B.L."/>
        </authorList>
    </citation>
    <scope>NUCLEOTIDE SEQUENCE [LARGE SCALE GENOMIC DNA]</scope>
    <source>
        <strain evidence="10">UoL-UT</strain>
    </source>
</reference>
<dbReference type="VEuPathDB" id="VectorBase:LDEU007491"/>
<dbReference type="Pfam" id="PF04427">
    <property type="entry name" value="Brix"/>
    <property type="match status" value="1"/>
</dbReference>
<dbReference type="PROSITE" id="PS50833">
    <property type="entry name" value="BRIX"/>
    <property type="match status" value="1"/>
</dbReference>
<dbReference type="FunFam" id="3.40.50.10480:FF:000003">
    <property type="entry name" value="Ribosome biogenesis protein BRX1"/>
    <property type="match status" value="1"/>
</dbReference>
<evidence type="ECO:0000256" key="6">
    <source>
        <dbReference type="ARBA" id="ARBA00023242"/>
    </source>
</evidence>
<dbReference type="GO" id="GO:0000027">
    <property type="term" value="P:ribosomal large subunit assembly"/>
    <property type="evidence" value="ECO:0007669"/>
    <property type="project" value="TreeGrafter"/>
</dbReference>
<feature type="region of interest" description="Disordered" evidence="8">
    <location>
        <begin position="1"/>
        <end position="21"/>
    </location>
</feature>
<comment type="subcellular location">
    <subcellularLocation>
        <location evidence="2">Nucleus</location>
        <location evidence="2">Nucleolus</location>
    </subcellularLocation>
</comment>